<protein>
    <recommendedName>
        <fullName evidence="1">UspA domain-containing protein</fullName>
    </recommendedName>
</protein>
<gene>
    <name evidence="3" type="ORF">Ahy_A06g027108</name>
    <name evidence="2" type="ORF">Ahy_B06g080667</name>
</gene>
<comment type="caution">
    <text evidence="2">The sequence shown here is derived from an EMBL/GenBank/DDBJ whole genome shotgun (WGS) entry which is preliminary data.</text>
</comment>
<dbReference type="Gramene" id="arahy.Tifrunner.gnm2.ann2.Ah16g093700.1">
    <property type="protein sequence ID" value="arahy.Tifrunner.gnm2.ann2.Ah16g093700.1-CDS"/>
    <property type="gene ID" value="arahy.Tifrunner.gnm2.ann2.Ah16g093700"/>
</dbReference>
<dbReference type="PANTHER" id="PTHR31964:SF126">
    <property type="entry name" value="ADENINE NUCLEOTIDE ALPHA HYDROLASES-LIKE SUPERFAMILY PROTEIN"/>
    <property type="match status" value="1"/>
</dbReference>
<evidence type="ECO:0000313" key="2">
    <source>
        <dbReference type="EMBL" id="RYR01800.1"/>
    </source>
</evidence>
<evidence type="ECO:0000259" key="1">
    <source>
        <dbReference type="Pfam" id="PF00582"/>
    </source>
</evidence>
<proteinExistence type="predicted"/>
<dbReference type="EMBL" id="SDMP01000016">
    <property type="protein sequence ID" value="RYR01800.1"/>
    <property type="molecule type" value="Genomic_DNA"/>
</dbReference>
<name>A0A444YIL7_ARAHY</name>
<organism evidence="2 4">
    <name type="scientific">Arachis hypogaea</name>
    <name type="common">Peanut</name>
    <dbReference type="NCBI Taxonomy" id="3818"/>
    <lineage>
        <taxon>Eukaryota</taxon>
        <taxon>Viridiplantae</taxon>
        <taxon>Streptophyta</taxon>
        <taxon>Embryophyta</taxon>
        <taxon>Tracheophyta</taxon>
        <taxon>Spermatophyta</taxon>
        <taxon>Magnoliopsida</taxon>
        <taxon>eudicotyledons</taxon>
        <taxon>Gunneridae</taxon>
        <taxon>Pentapetalae</taxon>
        <taxon>rosids</taxon>
        <taxon>fabids</taxon>
        <taxon>Fabales</taxon>
        <taxon>Fabaceae</taxon>
        <taxon>Papilionoideae</taxon>
        <taxon>50 kb inversion clade</taxon>
        <taxon>dalbergioids sensu lato</taxon>
        <taxon>Dalbergieae</taxon>
        <taxon>Pterocarpus clade</taxon>
        <taxon>Arachis</taxon>
    </lineage>
</organism>
<dbReference type="CDD" id="cd23659">
    <property type="entry name" value="USP_At3g01520-like"/>
    <property type="match status" value="1"/>
</dbReference>
<dbReference type="Gramene" id="arahy.Tifrunner.gnm2.ann2.Ah06g071800.1">
    <property type="protein sequence ID" value="arahy.Tifrunner.gnm2.ann2.Ah06g071800.1-CDS"/>
    <property type="gene ID" value="arahy.Tifrunner.gnm2.ann2.Ah06g071800"/>
</dbReference>
<sequence>MEMEKRERKIMVAVDESQESMYALSWCLSNLVSDNVDNVKLVLLYVKPPPSVYPLDAAGYIFSSDVVSTMEKYGKDLANSVMERAGDICRKLNTTNMSMERVIGSGDAKNVICSAVKKLEADTLVMGTHSYGFFKRALLGSVSDHCAKHAKCPVVIVKHP</sequence>
<dbReference type="PRINTS" id="PR01438">
    <property type="entry name" value="UNVRSLSTRESS"/>
</dbReference>
<dbReference type="InterPro" id="IPR014729">
    <property type="entry name" value="Rossmann-like_a/b/a_fold"/>
</dbReference>
<accession>A0A444YIL7</accession>
<dbReference type="PANTHER" id="PTHR31964">
    <property type="entry name" value="ADENINE NUCLEOTIDE ALPHA HYDROLASES-LIKE SUPERFAMILY PROTEIN"/>
    <property type="match status" value="1"/>
</dbReference>
<feature type="domain" description="UspA" evidence="1">
    <location>
        <begin position="8"/>
        <end position="158"/>
    </location>
</feature>
<dbReference type="AlphaFoldDB" id="A0A444YIL7"/>
<evidence type="ECO:0000313" key="3">
    <source>
        <dbReference type="EMBL" id="RYR52188.1"/>
    </source>
</evidence>
<dbReference type="SMR" id="A0A444YIL7"/>
<dbReference type="OrthoDB" id="843225at2759"/>
<evidence type="ECO:0000313" key="4">
    <source>
        <dbReference type="Proteomes" id="UP000289738"/>
    </source>
</evidence>
<reference evidence="2 4" key="1">
    <citation type="submission" date="2019-01" db="EMBL/GenBank/DDBJ databases">
        <title>Sequencing of cultivated peanut Arachis hypogaea provides insights into genome evolution and oil improvement.</title>
        <authorList>
            <person name="Chen X."/>
        </authorList>
    </citation>
    <scope>NUCLEOTIDE SEQUENCE [LARGE SCALE GENOMIC DNA]</scope>
    <source>
        <strain evidence="4">cv. Fuhuasheng</strain>
        <strain evidence="2">GDAAS-fuhuasheng2018</strain>
        <tissue evidence="2">Leaves</tissue>
    </source>
</reference>
<dbReference type="SUPFAM" id="SSF52402">
    <property type="entry name" value="Adenine nucleotide alpha hydrolases-like"/>
    <property type="match status" value="1"/>
</dbReference>
<keyword evidence="4" id="KW-1185">Reference proteome</keyword>
<dbReference type="InterPro" id="IPR006016">
    <property type="entry name" value="UspA"/>
</dbReference>
<dbReference type="EMBL" id="SDMP01000006">
    <property type="protein sequence ID" value="RYR52188.1"/>
    <property type="molecule type" value="Genomic_DNA"/>
</dbReference>
<dbReference type="InterPro" id="IPR006015">
    <property type="entry name" value="Universal_stress_UspA"/>
</dbReference>
<dbReference type="Proteomes" id="UP000289738">
    <property type="component" value="Chromosome A06"/>
</dbReference>
<dbReference type="Proteomes" id="UP000289738">
    <property type="component" value="Chromosome B06"/>
</dbReference>
<dbReference type="Gene3D" id="3.40.50.620">
    <property type="entry name" value="HUPs"/>
    <property type="match status" value="1"/>
</dbReference>
<dbReference type="Pfam" id="PF00582">
    <property type="entry name" value="Usp"/>
    <property type="match status" value="1"/>
</dbReference>